<accession>A0AAE0IPB5</accession>
<keyword evidence="2" id="KW-0812">Transmembrane</keyword>
<dbReference type="Proteomes" id="UP001286456">
    <property type="component" value="Unassembled WGS sequence"/>
</dbReference>
<evidence type="ECO:0000313" key="3">
    <source>
        <dbReference type="EMBL" id="KAK3328467.1"/>
    </source>
</evidence>
<proteinExistence type="predicted"/>
<keyword evidence="2" id="KW-1133">Transmembrane helix</keyword>
<organism evidence="3 4">
    <name type="scientific">Cercophora scortea</name>
    <dbReference type="NCBI Taxonomy" id="314031"/>
    <lineage>
        <taxon>Eukaryota</taxon>
        <taxon>Fungi</taxon>
        <taxon>Dikarya</taxon>
        <taxon>Ascomycota</taxon>
        <taxon>Pezizomycotina</taxon>
        <taxon>Sordariomycetes</taxon>
        <taxon>Sordariomycetidae</taxon>
        <taxon>Sordariales</taxon>
        <taxon>Lasiosphaeriaceae</taxon>
        <taxon>Cercophora</taxon>
    </lineage>
</organism>
<gene>
    <name evidence="3" type="ORF">B0T19DRAFT_442366</name>
</gene>
<keyword evidence="2" id="KW-0472">Membrane</keyword>
<dbReference type="EMBL" id="JAUEPO010000003">
    <property type="protein sequence ID" value="KAK3328467.1"/>
    <property type="molecule type" value="Genomic_DNA"/>
</dbReference>
<protein>
    <submittedName>
        <fullName evidence="3">Uncharacterized protein</fullName>
    </submittedName>
</protein>
<comment type="caution">
    <text evidence="3">The sequence shown here is derived from an EMBL/GenBank/DDBJ whole genome shotgun (WGS) entry which is preliminary data.</text>
</comment>
<evidence type="ECO:0000313" key="4">
    <source>
        <dbReference type="Proteomes" id="UP001286456"/>
    </source>
</evidence>
<dbReference type="AlphaFoldDB" id="A0AAE0IPB5"/>
<evidence type="ECO:0000256" key="1">
    <source>
        <dbReference type="SAM" id="MobiDB-lite"/>
    </source>
</evidence>
<feature type="region of interest" description="Disordered" evidence="1">
    <location>
        <begin position="129"/>
        <end position="151"/>
    </location>
</feature>
<name>A0AAE0IPB5_9PEZI</name>
<evidence type="ECO:0000256" key="2">
    <source>
        <dbReference type="SAM" id="Phobius"/>
    </source>
</evidence>
<sequence length="151" mass="16950">MGSTGSTFSVIKTLIIPALISLIIFLLSTFVIIPLWQRYRNRYSQYLPLDSITSGTSSIRARIQNGIARWLVPSAWRQRLQDRLVVAEHGSDAGFDSDDGEELGEVDESRRGVLGLRTHIDHTARLSRDLEEGFKDDSDEDEADDDSGRAR</sequence>
<keyword evidence="4" id="KW-1185">Reference proteome</keyword>
<feature type="transmembrane region" description="Helical" evidence="2">
    <location>
        <begin position="14"/>
        <end position="36"/>
    </location>
</feature>
<reference evidence="3" key="1">
    <citation type="journal article" date="2023" name="Mol. Phylogenet. Evol.">
        <title>Genome-scale phylogeny and comparative genomics of the fungal order Sordariales.</title>
        <authorList>
            <person name="Hensen N."/>
            <person name="Bonometti L."/>
            <person name="Westerberg I."/>
            <person name="Brannstrom I.O."/>
            <person name="Guillou S."/>
            <person name="Cros-Aarteil S."/>
            <person name="Calhoun S."/>
            <person name="Haridas S."/>
            <person name="Kuo A."/>
            <person name="Mondo S."/>
            <person name="Pangilinan J."/>
            <person name="Riley R."/>
            <person name="LaButti K."/>
            <person name="Andreopoulos B."/>
            <person name="Lipzen A."/>
            <person name="Chen C."/>
            <person name="Yan M."/>
            <person name="Daum C."/>
            <person name="Ng V."/>
            <person name="Clum A."/>
            <person name="Steindorff A."/>
            <person name="Ohm R.A."/>
            <person name="Martin F."/>
            <person name="Silar P."/>
            <person name="Natvig D.O."/>
            <person name="Lalanne C."/>
            <person name="Gautier V."/>
            <person name="Ament-Velasquez S.L."/>
            <person name="Kruys A."/>
            <person name="Hutchinson M.I."/>
            <person name="Powell A.J."/>
            <person name="Barry K."/>
            <person name="Miller A.N."/>
            <person name="Grigoriev I.V."/>
            <person name="Debuchy R."/>
            <person name="Gladieux P."/>
            <person name="Hiltunen Thoren M."/>
            <person name="Johannesson H."/>
        </authorList>
    </citation>
    <scope>NUCLEOTIDE SEQUENCE</scope>
    <source>
        <strain evidence="3">SMH4131-1</strain>
    </source>
</reference>
<reference evidence="3" key="2">
    <citation type="submission" date="2023-06" db="EMBL/GenBank/DDBJ databases">
        <authorList>
            <consortium name="Lawrence Berkeley National Laboratory"/>
            <person name="Haridas S."/>
            <person name="Hensen N."/>
            <person name="Bonometti L."/>
            <person name="Westerberg I."/>
            <person name="Brannstrom I.O."/>
            <person name="Guillou S."/>
            <person name="Cros-Aarteil S."/>
            <person name="Calhoun S."/>
            <person name="Kuo A."/>
            <person name="Mondo S."/>
            <person name="Pangilinan J."/>
            <person name="Riley R."/>
            <person name="Labutti K."/>
            <person name="Andreopoulos B."/>
            <person name="Lipzen A."/>
            <person name="Chen C."/>
            <person name="Yanf M."/>
            <person name="Daum C."/>
            <person name="Ng V."/>
            <person name="Clum A."/>
            <person name="Steindorff A."/>
            <person name="Ohm R."/>
            <person name="Martin F."/>
            <person name="Silar P."/>
            <person name="Natvig D."/>
            <person name="Lalanne C."/>
            <person name="Gautier V."/>
            <person name="Ament-Velasquez S.L."/>
            <person name="Kruys A."/>
            <person name="Hutchinson M.I."/>
            <person name="Powell A.J."/>
            <person name="Barry K."/>
            <person name="Miller A.N."/>
            <person name="Grigoriev I.V."/>
            <person name="Debuchy R."/>
            <person name="Gladieux P."/>
            <person name="Thoren M.H."/>
            <person name="Johannesson H."/>
        </authorList>
    </citation>
    <scope>NUCLEOTIDE SEQUENCE</scope>
    <source>
        <strain evidence="3">SMH4131-1</strain>
    </source>
</reference>